<feature type="transmembrane region" description="Helical" evidence="1">
    <location>
        <begin position="76"/>
        <end position="96"/>
    </location>
</feature>
<reference evidence="3" key="1">
    <citation type="journal article" date="2019" name="Int. J. Syst. Evol. Microbiol.">
        <title>The Global Catalogue of Microorganisms (GCM) 10K type strain sequencing project: providing services to taxonomists for standard genome sequencing and annotation.</title>
        <authorList>
            <consortium name="The Broad Institute Genomics Platform"/>
            <consortium name="The Broad Institute Genome Sequencing Center for Infectious Disease"/>
            <person name="Wu L."/>
            <person name="Ma J."/>
        </authorList>
    </citation>
    <scope>NUCLEOTIDE SEQUENCE [LARGE SCALE GENOMIC DNA]</scope>
    <source>
        <strain evidence="3">WYCCWR 13023</strain>
    </source>
</reference>
<protein>
    <submittedName>
        <fullName evidence="2">Uncharacterized protein</fullName>
    </submittedName>
</protein>
<feature type="transmembrane region" description="Helical" evidence="1">
    <location>
        <begin position="9"/>
        <end position="27"/>
    </location>
</feature>
<feature type="transmembrane region" description="Helical" evidence="1">
    <location>
        <begin position="108"/>
        <end position="130"/>
    </location>
</feature>
<dbReference type="RefSeq" id="WP_213254194.1">
    <property type="nucleotide sequence ID" value="NZ_JAGYWA010000001.1"/>
</dbReference>
<comment type="caution">
    <text evidence="2">The sequence shown here is derived from an EMBL/GenBank/DDBJ whole genome shotgun (WGS) entry which is preliminary data.</text>
</comment>
<keyword evidence="1" id="KW-0472">Membrane</keyword>
<feature type="transmembrane region" description="Helical" evidence="1">
    <location>
        <begin position="33"/>
        <end position="55"/>
    </location>
</feature>
<dbReference type="Proteomes" id="UP001595935">
    <property type="component" value="Unassembled WGS sequence"/>
</dbReference>
<keyword evidence="1" id="KW-0812">Transmembrane</keyword>
<organism evidence="2 3">
    <name type="scientific">Flavobacterium branchiicola</name>
    <dbReference type="NCBI Taxonomy" id="1114875"/>
    <lineage>
        <taxon>Bacteria</taxon>
        <taxon>Pseudomonadati</taxon>
        <taxon>Bacteroidota</taxon>
        <taxon>Flavobacteriia</taxon>
        <taxon>Flavobacteriales</taxon>
        <taxon>Flavobacteriaceae</taxon>
        <taxon>Flavobacterium</taxon>
    </lineage>
</organism>
<dbReference type="EMBL" id="JBHSGV010000001">
    <property type="protein sequence ID" value="MFC4746481.1"/>
    <property type="molecule type" value="Genomic_DNA"/>
</dbReference>
<keyword evidence="1" id="KW-1133">Transmembrane helix</keyword>
<evidence type="ECO:0000313" key="2">
    <source>
        <dbReference type="EMBL" id="MFC4746481.1"/>
    </source>
</evidence>
<evidence type="ECO:0000256" key="1">
    <source>
        <dbReference type="SAM" id="Phobius"/>
    </source>
</evidence>
<keyword evidence="3" id="KW-1185">Reference proteome</keyword>
<gene>
    <name evidence="2" type="ORF">ACFO5S_03460</name>
</gene>
<proteinExistence type="predicted"/>
<sequence length="176" mass="20003">MIVWSGRGILSVLILFIAIFTCISIFPESYIDLTFIVPLYIAGIFSYIFGIKWNTTLRVFIDKETGKEINFKSNHTLFWIKMEYWGLIFTALGLIILAQNLDRTGTDIFINILLALIGIGSLAFFCINLFKIKNSVIKGSQFEKAAAQKQSKLVLVKDEIAVSKFENEDNSQYLPK</sequence>
<name>A0ABV9PBC2_9FLAO</name>
<evidence type="ECO:0000313" key="3">
    <source>
        <dbReference type="Proteomes" id="UP001595935"/>
    </source>
</evidence>
<accession>A0ABV9PBC2</accession>